<dbReference type="InterPro" id="IPR002156">
    <property type="entry name" value="RNaseH_domain"/>
</dbReference>
<protein>
    <recommendedName>
        <fullName evidence="1">RNase H type-1 domain-containing protein</fullName>
    </recommendedName>
</protein>
<dbReference type="InterPro" id="IPR052929">
    <property type="entry name" value="RNase_H-like_EbsB-rel"/>
</dbReference>
<accession>A0ABD3CH40</accession>
<dbReference type="EMBL" id="JAVIJP010000036">
    <property type="protein sequence ID" value="KAL3628872.1"/>
    <property type="molecule type" value="Genomic_DNA"/>
</dbReference>
<evidence type="ECO:0000313" key="3">
    <source>
        <dbReference type="Proteomes" id="UP001632038"/>
    </source>
</evidence>
<dbReference type="InterPro" id="IPR036397">
    <property type="entry name" value="RNaseH_sf"/>
</dbReference>
<dbReference type="AlphaFoldDB" id="A0ABD3CH40"/>
<dbReference type="Gene3D" id="3.30.420.10">
    <property type="entry name" value="Ribonuclease H-like superfamily/Ribonuclease H"/>
    <property type="match status" value="1"/>
</dbReference>
<evidence type="ECO:0000259" key="1">
    <source>
        <dbReference type="Pfam" id="PF13456"/>
    </source>
</evidence>
<proteinExistence type="predicted"/>
<dbReference type="PANTHER" id="PTHR47074:SF11">
    <property type="entry name" value="REVERSE TRANSCRIPTASE-LIKE PROTEIN"/>
    <property type="match status" value="1"/>
</dbReference>
<sequence>MAALFPLLTSWYLFPGVNLGKTPPLANLKSIVMLLTGMAMLTLELYVVRNTNGSLILAATFKHSCLDPLAAEALSILDACKLISSLKIGNAIVESDCLDAISLIKGSFPNSFWTADPIVELILKFWKIWPSWNFLFCTRSANGSAHALAKWASVCNCIFEGIVPFNCIPNSIFCGKDFPIVSQF</sequence>
<comment type="caution">
    <text evidence="2">The sequence shown here is derived from an EMBL/GenBank/DDBJ whole genome shotgun (WGS) entry which is preliminary data.</text>
</comment>
<gene>
    <name evidence="2" type="ORF">CASFOL_027918</name>
</gene>
<dbReference type="InterPro" id="IPR044730">
    <property type="entry name" value="RNase_H-like_dom_plant"/>
</dbReference>
<evidence type="ECO:0000313" key="2">
    <source>
        <dbReference type="EMBL" id="KAL3628872.1"/>
    </source>
</evidence>
<name>A0ABD3CH40_9LAMI</name>
<feature type="domain" description="RNase H type-1" evidence="1">
    <location>
        <begin position="47"/>
        <end position="152"/>
    </location>
</feature>
<organism evidence="2 3">
    <name type="scientific">Castilleja foliolosa</name>
    <dbReference type="NCBI Taxonomy" id="1961234"/>
    <lineage>
        <taxon>Eukaryota</taxon>
        <taxon>Viridiplantae</taxon>
        <taxon>Streptophyta</taxon>
        <taxon>Embryophyta</taxon>
        <taxon>Tracheophyta</taxon>
        <taxon>Spermatophyta</taxon>
        <taxon>Magnoliopsida</taxon>
        <taxon>eudicotyledons</taxon>
        <taxon>Gunneridae</taxon>
        <taxon>Pentapetalae</taxon>
        <taxon>asterids</taxon>
        <taxon>lamiids</taxon>
        <taxon>Lamiales</taxon>
        <taxon>Orobanchaceae</taxon>
        <taxon>Pedicularideae</taxon>
        <taxon>Castillejinae</taxon>
        <taxon>Castilleja</taxon>
    </lineage>
</organism>
<keyword evidence="3" id="KW-1185">Reference proteome</keyword>
<dbReference type="PANTHER" id="PTHR47074">
    <property type="entry name" value="BNAC02G40300D PROTEIN"/>
    <property type="match status" value="1"/>
</dbReference>
<dbReference type="Pfam" id="PF13456">
    <property type="entry name" value="RVT_3"/>
    <property type="match status" value="1"/>
</dbReference>
<dbReference type="Proteomes" id="UP001632038">
    <property type="component" value="Unassembled WGS sequence"/>
</dbReference>
<reference evidence="3" key="1">
    <citation type="journal article" date="2024" name="IScience">
        <title>Strigolactones Initiate the Formation of Haustorium-like Structures in Castilleja.</title>
        <authorList>
            <person name="Buerger M."/>
            <person name="Peterson D."/>
            <person name="Chory J."/>
        </authorList>
    </citation>
    <scope>NUCLEOTIDE SEQUENCE [LARGE SCALE GENOMIC DNA]</scope>
</reference>
<dbReference type="CDD" id="cd06222">
    <property type="entry name" value="RNase_H_like"/>
    <property type="match status" value="1"/>
</dbReference>